<keyword evidence="2" id="KW-1185">Reference proteome</keyword>
<feature type="transmembrane region" description="Helical" evidence="1">
    <location>
        <begin position="60"/>
        <end position="83"/>
    </location>
</feature>
<feature type="transmembrane region" description="Helical" evidence="1">
    <location>
        <begin position="25"/>
        <end position="48"/>
    </location>
</feature>
<dbReference type="Gene3D" id="1.20.1070.10">
    <property type="entry name" value="Rhodopsin 7-helix transmembrane proteins"/>
    <property type="match status" value="1"/>
</dbReference>
<evidence type="ECO:0000256" key="1">
    <source>
        <dbReference type="SAM" id="Phobius"/>
    </source>
</evidence>
<keyword evidence="1" id="KW-0812">Transmembrane</keyword>
<dbReference type="STRING" id="451379.A0A0N5B0H0"/>
<name>A0A0N5B0H0_9BILA</name>
<dbReference type="SUPFAM" id="SSF81321">
    <property type="entry name" value="Family A G protein-coupled receptor-like"/>
    <property type="match status" value="1"/>
</dbReference>
<evidence type="ECO:0000313" key="2">
    <source>
        <dbReference type="Proteomes" id="UP000046393"/>
    </source>
</evidence>
<sequence length="126" mass="14288">MTNNNKLLLQLEDAQRVIIETDHNFPVAFFILIAFGLSWTPLIVALFLPDSTFSAADAATVNFVFVWFAIGGPSSKLLVLIIVNHEFRLGICSLCFSVCRCCFCRRRLPQNEEYCSLADARYQVNY</sequence>
<proteinExistence type="predicted"/>
<protein>
    <submittedName>
        <fullName evidence="3">G_PROTEIN_RECEP_F1_2 domain-containing protein</fullName>
    </submittedName>
</protein>
<dbReference type="Proteomes" id="UP000046393">
    <property type="component" value="Unplaced"/>
</dbReference>
<organism evidence="2 3">
    <name type="scientific">Syphacia muris</name>
    <dbReference type="NCBI Taxonomy" id="451379"/>
    <lineage>
        <taxon>Eukaryota</taxon>
        <taxon>Metazoa</taxon>
        <taxon>Ecdysozoa</taxon>
        <taxon>Nematoda</taxon>
        <taxon>Chromadorea</taxon>
        <taxon>Rhabditida</taxon>
        <taxon>Spirurina</taxon>
        <taxon>Oxyuridomorpha</taxon>
        <taxon>Oxyuroidea</taxon>
        <taxon>Oxyuridae</taxon>
        <taxon>Syphacia</taxon>
    </lineage>
</organism>
<accession>A0A0N5B0H0</accession>
<dbReference type="AlphaFoldDB" id="A0A0N5B0H0"/>
<reference evidence="3" key="1">
    <citation type="submission" date="2017-02" db="UniProtKB">
        <authorList>
            <consortium name="WormBaseParasite"/>
        </authorList>
    </citation>
    <scope>IDENTIFICATION</scope>
</reference>
<keyword evidence="1" id="KW-1133">Transmembrane helix</keyword>
<keyword evidence="1" id="KW-0472">Membrane</keyword>
<evidence type="ECO:0000313" key="3">
    <source>
        <dbReference type="WBParaSite" id="SMUV_0001077201-mRNA-1"/>
    </source>
</evidence>
<dbReference type="WBParaSite" id="SMUV_0001077201-mRNA-1">
    <property type="protein sequence ID" value="SMUV_0001077201-mRNA-1"/>
    <property type="gene ID" value="SMUV_0001077201"/>
</dbReference>